<organism evidence="9 10">
    <name type="scientific">Aquipseudomonas alcaligenes</name>
    <name type="common">Pseudomonas alcaligenes</name>
    <dbReference type="NCBI Taxonomy" id="43263"/>
    <lineage>
        <taxon>Bacteria</taxon>
        <taxon>Pseudomonadati</taxon>
        <taxon>Pseudomonadota</taxon>
        <taxon>Gammaproteobacteria</taxon>
        <taxon>Pseudomonadales</taxon>
        <taxon>Pseudomonadaceae</taxon>
        <taxon>Aquipseudomonas</taxon>
    </lineage>
</organism>
<dbReference type="SUPFAM" id="SSF111369">
    <property type="entry name" value="HlyD-like secretion proteins"/>
    <property type="match status" value="1"/>
</dbReference>
<keyword evidence="3" id="KW-1133">Transmembrane helix</keyword>
<dbReference type="InterPro" id="IPR050393">
    <property type="entry name" value="MFP_Efflux_Pump"/>
</dbReference>
<gene>
    <name evidence="9" type="ORF">E6Q69_14345</name>
</gene>
<dbReference type="EMBL" id="SSFO01000241">
    <property type="protein sequence ID" value="TXI29803.1"/>
    <property type="molecule type" value="Genomic_DNA"/>
</dbReference>
<protein>
    <submittedName>
        <fullName evidence="9">HlyD family secretion protein</fullName>
    </submittedName>
</protein>
<dbReference type="GO" id="GO:0016020">
    <property type="term" value="C:membrane"/>
    <property type="evidence" value="ECO:0007669"/>
    <property type="project" value="InterPro"/>
</dbReference>
<dbReference type="AlphaFoldDB" id="A0A5C7VYV3"/>
<accession>A0A5C7VYV3</accession>
<keyword evidence="4 6" id="KW-0175">Coiled coil</keyword>
<dbReference type="InterPro" id="IPR058625">
    <property type="entry name" value="MdtA-like_BSH"/>
</dbReference>
<comment type="caution">
    <text evidence="9">The sequence shown here is derived from an EMBL/GenBank/DDBJ whole genome shotgun (WGS) entry which is preliminary data.</text>
</comment>
<keyword evidence="2" id="KW-0812">Transmembrane</keyword>
<evidence type="ECO:0000256" key="3">
    <source>
        <dbReference type="ARBA" id="ARBA00022989"/>
    </source>
</evidence>
<dbReference type="InterPro" id="IPR006143">
    <property type="entry name" value="RND_pump_MFP"/>
</dbReference>
<feature type="domain" description="p-hydroxybenzoic acid efflux pump subunit AaeA-like beta-barrel" evidence="8">
    <location>
        <begin position="188"/>
        <end position="283"/>
    </location>
</feature>
<evidence type="ECO:0000256" key="1">
    <source>
        <dbReference type="ARBA" id="ARBA00009477"/>
    </source>
</evidence>
<dbReference type="PANTHER" id="PTHR30367">
    <property type="entry name" value="P-HYDROXYBENZOIC ACID EFFLUX PUMP SUBUNIT AAEA-RELATED"/>
    <property type="match status" value="1"/>
</dbReference>
<dbReference type="PANTHER" id="PTHR30367:SF12">
    <property type="entry name" value="P-HYDROXYBENZOIC ACID EFFLUX PUMP SUBUNIT AAEA"/>
    <property type="match status" value="1"/>
</dbReference>
<reference evidence="9 10" key="1">
    <citation type="submission" date="2018-09" db="EMBL/GenBank/DDBJ databases">
        <title>Metagenome Assembled Genomes from an Advanced Water Purification Facility.</title>
        <authorList>
            <person name="Stamps B.W."/>
            <person name="Spear J.R."/>
        </authorList>
    </citation>
    <scope>NUCLEOTIDE SEQUENCE [LARGE SCALE GENOMIC DNA]</scope>
    <source>
        <strain evidence="9">Bin_52_1</strain>
    </source>
</reference>
<dbReference type="Pfam" id="PF25963">
    <property type="entry name" value="Beta-barrel_AAEA"/>
    <property type="match status" value="1"/>
</dbReference>
<feature type="coiled-coil region" evidence="6">
    <location>
        <begin position="129"/>
        <end position="156"/>
    </location>
</feature>
<evidence type="ECO:0000256" key="4">
    <source>
        <dbReference type="ARBA" id="ARBA00023054"/>
    </source>
</evidence>
<evidence type="ECO:0000256" key="6">
    <source>
        <dbReference type="SAM" id="Coils"/>
    </source>
</evidence>
<evidence type="ECO:0000259" key="7">
    <source>
        <dbReference type="Pfam" id="PF25917"/>
    </source>
</evidence>
<sequence>MSSKRLVSVCATLLLFGLAALLVRSLWLHYMDAPWSRDGRVRADIINIAPDVAGLVVEVAVHDNQQVAKGDLLLRIDPAHYRLAVQQAEALLAARQAALAMRTVNARRRADMDDLVVSRESREDAGHLAAAALAEYRQAQAQLEAARLDLQRTEVRATAAGYITNLSVFVGDYVRVGEASMALVDSGSFYVNGYFEETRLPRIRVGAPVQLRMMSGERLRGHVDSIARGIYDRDNPQSRELTADVNPTFNWVRLAQRVPVRIQLDEVPPGLQLAAGMTCTLVVGESDETPDELLFSLQ</sequence>
<proteinExistence type="inferred from homology"/>
<dbReference type="Proteomes" id="UP000321110">
    <property type="component" value="Unassembled WGS sequence"/>
</dbReference>
<evidence type="ECO:0000259" key="8">
    <source>
        <dbReference type="Pfam" id="PF25963"/>
    </source>
</evidence>
<evidence type="ECO:0000313" key="9">
    <source>
        <dbReference type="EMBL" id="TXI29803.1"/>
    </source>
</evidence>
<dbReference type="Gene3D" id="2.40.30.170">
    <property type="match status" value="1"/>
</dbReference>
<dbReference type="Gene3D" id="2.40.50.100">
    <property type="match status" value="1"/>
</dbReference>
<evidence type="ECO:0000256" key="2">
    <source>
        <dbReference type="ARBA" id="ARBA00022692"/>
    </source>
</evidence>
<comment type="similarity">
    <text evidence="1">Belongs to the membrane fusion protein (MFP) (TC 8.A.1) family.</text>
</comment>
<dbReference type="NCBIfam" id="TIGR01730">
    <property type="entry name" value="RND_mfp"/>
    <property type="match status" value="1"/>
</dbReference>
<evidence type="ECO:0000313" key="10">
    <source>
        <dbReference type="Proteomes" id="UP000321110"/>
    </source>
</evidence>
<dbReference type="Pfam" id="PF25917">
    <property type="entry name" value="BSH_RND"/>
    <property type="match status" value="1"/>
</dbReference>
<dbReference type="GO" id="GO:0022857">
    <property type="term" value="F:transmembrane transporter activity"/>
    <property type="evidence" value="ECO:0007669"/>
    <property type="project" value="InterPro"/>
</dbReference>
<dbReference type="InterPro" id="IPR058634">
    <property type="entry name" value="AaeA-lik-b-barrel"/>
</dbReference>
<feature type="domain" description="Multidrug resistance protein MdtA-like barrel-sandwich hybrid" evidence="7">
    <location>
        <begin position="46"/>
        <end position="185"/>
    </location>
</feature>
<keyword evidence="5" id="KW-0472">Membrane</keyword>
<name>A0A5C7VYV3_AQUAC</name>
<evidence type="ECO:0000256" key="5">
    <source>
        <dbReference type="ARBA" id="ARBA00023136"/>
    </source>
</evidence>